<comment type="caution">
    <text evidence="7">The sequence shown here is derived from an EMBL/GenBank/DDBJ whole genome shotgun (WGS) entry which is preliminary data.</text>
</comment>
<keyword evidence="3" id="KW-0805">Transcription regulation</keyword>
<dbReference type="Proteomes" id="UP000782519">
    <property type="component" value="Unassembled WGS sequence"/>
</dbReference>
<dbReference type="FunFam" id="1.10.10.10:FF:000001">
    <property type="entry name" value="LysR family transcriptional regulator"/>
    <property type="match status" value="1"/>
</dbReference>
<gene>
    <name evidence="7" type="ORF">HZA66_18180</name>
</gene>
<dbReference type="SUPFAM" id="SSF53850">
    <property type="entry name" value="Periplasmic binding protein-like II"/>
    <property type="match status" value="1"/>
</dbReference>
<feature type="domain" description="HTH lysR-type" evidence="6">
    <location>
        <begin position="1"/>
        <end position="58"/>
    </location>
</feature>
<organism evidence="7 8">
    <name type="scientific">Rhodopseudomonas palustris</name>
    <dbReference type="NCBI Taxonomy" id="1076"/>
    <lineage>
        <taxon>Bacteria</taxon>
        <taxon>Pseudomonadati</taxon>
        <taxon>Pseudomonadota</taxon>
        <taxon>Alphaproteobacteria</taxon>
        <taxon>Hyphomicrobiales</taxon>
        <taxon>Nitrobacteraceae</taxon>
        <taxon>Rhodopseudomonas</taxon>
    </lineage>
</organism>
<dbReference type="EMBL" id="JACRJB010000052">
    <property type="protein sequence ID" value="MBI5131369.1"/>
    <property type="molecule type" value="Genomic_DNA"/>
</dbReference>
<dbReference type="Gene3D" id="3.40.190.290">
    <property type="match status" value="1"/>
</dbReference>
<comment type="function">
    <text evidence="1">NodD regulates the expression of the nodABCFE genes which encode other nodulation proteins. NodD is also a negative regulator of its own expression. Binds flavonoids as inducers.</text>
</comment>
<evidence type="ECO:0000256" key="5">
    <source>
        <dbReference type="ARBA" id="ARBA00023163"/>
    </source>
</evidence>
<dbReference type="SUPFAM" id="SSF46785">
    <property type="entry name" value="Winged helix' DNA-binding domain"/>
    <property type="match status" value="1"/>
</dbReference>
<evidence type="ECO:0000256" key="4">
    <source>
        <dbReference type="ARBA" id="ARBA00023125"/>
    </source>
</evidence>
<evidence type="ECO:0000313" key="8">
    <source>
        <dbReference type="Proteomes" id="UP000782519"/>
    </source>
</evidence>
<dbReference type="AlphaFoldDB" id="A0A933S1J3"/>
<evidence type="ECO:0000259" key="6">
    <source>
        <dbReference type="PROSITE" id="PS50931"/>
    </source>
</evidence>
<accession>A0A933S1J3</accession>
<evidence type="ECO:0000256" key="3">
    <source>
        <dbReference type="ARBA" id="ARBA00023015"/>
    </source>
</evidence>
<protein>
    <submittedName>
        <fullName evidence="7">LysR family transcriptional regulator</fullName>
    </submittedName>
</protein>
<dbReference type="InterPro" id="IPR000847">
    <property type="entry name" value="LysR_HTH_N"/>
</dbReference>
<reference evidence="7" key="1">
    <citation type="submission" date="2020-07" db="EMBL/GenBank/DDBJ databases">
        <title>Huge and variable diversity of episymbiotic CPR bacteria and DPANN archaea in groundwater ecosystems.</title>
        <authorList>
            <person name="He C.Y."/>
            <person name="Keren R."/>
            <person name="Whittaker M."/>
            <person name="Farag I.F."/>
            <person name="Doudna J."/>
            <person name="Cate J.H.D."/>
            <person name="Banfield J.F."/>
        </authorList>
    </citation>
    <scope>NUCLEOTIDE SEQUENCE</scope>
    <source>
        <strain evidence="7">NC_groundwater_1818_Pr3_B-0.1um_66_35</strain>
    </source>
</reference>
<dbReference type="InterPro" id="IPR005119">
    <property type="entry name" value="LysR_subst-bd"/>
</dbReference>
<comment type="similarity">
    <text evidence="2">Belongs to the LysR transcriptional regulatory family.</text>
</comment>
<dbReference type="Pfam" id="PF03466">
    <property type="entry name" value="LysR_substrate"/>
    <property type="match status" value="1"/>
</dbReference>
<name>A0A933S1J3_RHOPL</name>
<dbReference type="GO" id="GO:0005829">
    <property type="term" value="C:cytosol"/>
    <property type="evidence" value="ECO:0007669"/>
    <property type="project" value="TreeGrafter"/>
</dbReference>
<dbReference type="InterPro" id="IPR036388">
    <property type="entry name" value="WH-like_DNA-bd_sf"/>
</dbReference>
<dbReference type="InterPro" id="IPR050950">
    <property type="entry name" value="HTH-type_LysR_regulators"/>
</dbReference>
<evidence type="ECO:0000256" key="2">
    <source>
        <dbReference type="ARBA" id="ARBA00009437"/>
    </source>
</evidence>
<dbReference type="GO" id="GO:0003677">
    <property type="term" value="F:DNA binding"/>
    <property type="evidence" value="ECO:0007669"/>
    <property type="project" value="UniProtKB-KW"/>
</dbReference>
<dbReference type="Pfam" id="PF00126">
    <property type="entry name" value="HTH_1"/>
    <property type="match status" value="1"/>
</dbReference>
<keyword evidence="4" id="KW-0238">DNA-binding</keyword>
<sequence>MRFLTLRYFNAVARLGSIRKAADRLHVAPSAVSRQIAQLEHELDTVLFERSKSGVRLTAAGEVLARHSHRVFRDIDRARSGIDDLRGLRRGEVSLWVIEGFVRGLLPSILAEFQIRYPAVAFKVQTASTDRIIEALLEDEADIGITFNAARRAEIETIAEFPEPISCLVAPGHKYADRKQLTLEELCKEPLALPDHSFGLRQSFERTVAKHKLAPKILVTTNSLELTTTMAATGQFIAFKPALAVVSDLEAGHLRAIPVADQELASARSSINVHRDRPLSHAAQEFLKLLTVTIRAAKERSK</sequence>
<evidence type="ECO:0000313" key="7">
    <source>
        <dbReference type="EMBL" id="MBI5131369.1"/>
    </source>
</evidence>
<dbReference type="InterPro" id="IPR036390">
    <property type="entry name" value="WH_DNA-bd_sf"/>
</dbReference>
<dbReference type="GO" id="GO:0003700">
    <property type="term" value="F:DNA-binding transcription factor activity"/>
    <property type="evidence" value="ECO:0007669"/>
    <property type="project" value="InterPro"/>
</dbReference>
<keyword evidence="5" id="KW-0804">Transcription</keyword>
<dbReference type="PRINTS" id="PR00039">
    <property type="entry name" value="HTHLYSR"/>
</dbReference>
<dbReference type="PANTHER" id="PTHR30419:SF8">
    <property type="entry name" value="NITROGEN ASSIMILATION TRANSCRIPTIONAL ACTIVATOR-RELATED"/>
    <property type="match status" value="1"/>
</dbReference>
<dbReference type="Gene3D" id="1.10.10.10">
    <property type="entry name" value="Winged helix-like DNA-binding domain superfamily/Winged helix DNA-binding domain"/>
    <property type="match status" value="1"/>
</dbReference>
<proteinExistence type="inferred from homology"/>
<dbReference type="PROSITE" id="PS50931">
    <property type="entry name" value="HTH_LYSR"/>
    <property type="match status" value="1"/>
</dbReference>
<evidence type="ECO:0000256" key="1">
    <source>
        <dbReference type="ARBA" id="ARBA00003502"/>
    </source>
</evidence>
<dbReference type="PANTHER" id="PTHR30419">
    <property type="entry name" value="HTH-TYPE TRANSCRIPTIONAL REGULATOR YBHD"/>
    <property type="match status" value="1"/>
</dbReference>